<feature type="domain" description="PCI" evidence="3">
    <location>
        <begin position="279"/>
        <end position="449"/>
    </location>
</feature>
<evidence type="ECO:0000259" key="3">
    <source>
        <dbReference type="PROSITE" id="PS50250"/>
    </source>
</evidence>
<name>A0A0J9XHM0_GEOCN</name>
<dbReference type="InterPro" id="IPR000717">
    <property type="entry name" value="PCI_dom"/>
</dbReference>
<dbReference type="PANTHER" id="PTHR10678">
    <property type="entry name" value="26S PROTEASOME NON-ATPASE REGULATORY SUBUNIT 11/COP9 SIGNALOSOME COMPLEX SUBUNIT 2"/>
    <property type="match status" value="1"/>
</dbReference>
<feature type="region of interest" description="Disordered" evidence="2">
    <location>
        <begin position="632"/>
        <end position="663"/>
    </location>
</feature>
<evidence type="ECO:0000256" key="1">
    <source>
        <dbReference type="SAM" id="Coils"/>
    </source>
</evidence>
<dbReference type="Proteomes" id="UP000242525">
    <property type="component" value="Unassembled WGS sequence"/>
</dbReference>
<dbReference type="PROSITE" id="PS50250">
    <property type="entry name" value="PCI"/>
    <property type="match status" value="1"/>
</dbReference>
<dbReference type="STRING" id="1173061.A0A0J9XHM0"/>
<dbReference type="OrthoDB" id="194139at2759"/>
<proteinExistence type="predicted"/>
<dbReference type="Gene3D" id="1.25.40.570">
    <property type="match status" value="1"/>
</dbReference>
<dbReference type="SMART" id="SM00088">
    <property type="entry name" value="PINT"/>
    <property type="match status" value="1"/>
</dbReference>
<sequence>MSYSDDDDFDMSASDEDYDFEYEDDDDNDQNEDGDIDVENLYYTAKSQKEDDLEAAYESFNSVLQHEKESDEKTEWGFKARKQKIKVLYEIGQASSPNSKVEEIESEFLLLLKDIETSTRMTRNYTEKSLNNMLDFLSGLGGTSSTKDSKGDVALKRIYKATLECLIRTKNERMWIKTKMKLAKLYIEQKDLTNAQNELQQLEDVCTGASTTGGANEDDNTKSTFLMEVYALMMQLHSTTNDYKKVKEIYNKTMSIKSAISHPRILGVIHEIGGRINMREKRWEEARENLFESFKNYDEAGSLQRIQVLKYFVLACMLSESGIDPFESQETKPYKNDPKITVMMHLVEAFQLSDVDQFNKLLKSHKHEIMGDPLIRLFLDDVILSIRSQGVINLVRPYSRVSLQHIATALEITLEQAKDIVFKLILDLKLPSARIDQTNNVVELKGVTSKTESLRLAPLSNATDVPVLFEGKLRPLPVSLANSSKLSKHTILSEDQDLVSRNFLRTFPSNISSGIKENRTGDSVEQTDLISSDIQNVNDDTKVTGGNEGLAGATENENKYSKLSWDEPEFNHPQNHRRDMVLGTSLALSADFASFPKRYARAIADEASIQSGKLVVGGTSDEIAAAEEKNEAAGAGKAGAGAGTSTTSGTAGGVTSMGNGNGGGIRSAEQLPLLELGGIGADGLEEGSQTAALQDWVERMLTLQTTLHNSPRIRAREQA</sequence>
<dbReference type="GO" id="GO:0008541">
    <property type="term" value="C:proteasome regulatory particle, lid subcomplex"/>
    <property type="evidence" value="ECO:0007669"/>
    <property type="project" value="UniProtKB-ARBA"/>
</dbReference>
<evidence type="ECO:0000313" key="5">
    <source>
        <dbReference type="Proteomes" id="UP000242525"/>
    </source>
</evidence>
<feature type="region of interest" description="Disordered" evidence="2">
    <location>
        <begin position="1"/>
        <end position="35"/>
    </location>
</feature>
<gene>
    <name evidence="4" type="ORF">BN980_GECA17s01946g</name>
</gene>
<dbReference type="InterPro" id="IPR050871">
    <property type="entry name" value="26S_Proteasome/COP9_Components"/>
</dbReference>
<organism evidence="4 5">
    <name type="scientific">Geotrichum candidum</name>
    <name type="common">Oospora lactis</name>
    <name type="synonym">Dipodascus geotrichum</name>
    <dbReference type="NCBI Taxonomy" id="1173061"/>
    <lineage>
        <taxon>Eukaryota</taxon>
        <taxon>Fungi</taxon>
        <taxon>Dikarya</taxon>
        <taxon>Ascomycota</taxon>
        <taxon>Saccharomycotina</taxon>
        <taxon>Dipodascomycetes</taxon>
        <taxon>Dipodascales</taxon>
        <taxon>Dipodascaceae</taxon>
        <taxon>Geotrichum</taxon>
    </lineage>
</organism>
<evidence type="ECO:0000256" key="2">
    <source>
        <dbReference type="SAM" id="MobiDB-lite"/>
    </source>
</evidence>
<accession>A0A0J9XHM0</accession>
<dbReference type="SUPFAM" id="SSF46785">
    <property type="entry name" value="Winged helix' DNA-binding domain"/>
    <property type="match status" value="1"/>
</dbReference>
<dbReference type="SMART" id="SM00753">
    <property type="entry name" value="PAM"/>
    <property type="match status" value="1"/>
</dbReference>
<keyword evidence="1" id="KW-0175">Coiled coil</keyword>
<feature type="coiled-coil region" evidence="1">
    <location>
        <begin position="185"/>
        <end position="212"/>
    </location>
</feature>
<dbReference type="Pfam" id="PF01399">
    <property type="entry name" value="PCI"/>
    <property type="match status" value="1"/>
</dbReference>
<comment type="caution">
    <text evidence="4">The sequence shown here is derived from an EMBL/GenBank/DDBJ whole genome shotgun (WGS) entry which is preliminary data.</text>
</comment>
<dbReference type="EMBL" id="CCBN010000017">
    <property type="protein sequence ID" value="CDO56914.1"/>
    <property type="molecule type" value="Genomic_DNA"/>
</dbReference>
<reference evidence="4" key="1">
    <citation type="submission" date="2014-03" db="EMBL/GenBank/DDBJ databases">
        <authorList>
            <person name="Casaregola S."/>
        </authorList>
    </citation>
    <scope>NUCLEOTIDE SEQUENCE [LARGE SCALE GENOMIC DNA]</scope>
    <source>
        <strain evidence="4">CLIB 918</strain>
    </source>
</reference>
<protein>
    <recommendedName>
        <fullName evidence="3">PCI domain-containing protein</fullName>
    </recommendedName>
</protein>
<dbReference type="InterPro" id="IPR036390">
    <property type="entry name" value="WH_DNA-bd_sf"/>
</dbReference>
<keyword evidence="5" id="KW-1185">Reference proteome</keyword>
<dbReference type="AlphaFoldDB" id="A0A0J9XHM0"/>
<evidence type="ECO:0000313" key="4">
    <source>
        <dbReference type="EMBL" id="CDO56914.1"/>
    </source>
</evidence>